<protein>
    <submittedName>
        <fullName evidence="2">Uncharacterized protein</fullName>
    </submittedName>
</protein>
<keyword evidence="1" id="KW-0732">Signal</keyword>
<evidence type="ECO:0000313" key="3">
    <source>
        <dbReference type="Proteomes" id="UP001176961"/>
    </source>
</evidence>
<evidence type="ECO:0000313" key="2">
    <source>
        <dbReference type="EMBL" id="CAJ0606877.1"/>
    </source>
</evidence>
<dbReference type="Proteomes" id="UP001176961">
    <property type="component" value="Unassembled WGS sequence"/>
</dbReference>
<dbReference type="EMBL" id="CATQJL010000316">
    <property type="protein sequence ID" value="CAJ0606877.1"/>
    <property type="molecule type" value="Genomic_DNA"/>
</dbReference>
<comment type="caution">
    <text evidence="2">The sequence shown here is derived from an EMBL/GenBank/DDBJ whole genome shotgun (WGS) entry which is preliminary data.</text>
</comment>
<sequence length="111" mass="12456">MFALLLLLFSIALIVDGGAVGECRTECVEQNRYKIVRVHLKDDLVMVGICRNTTMSDDGYKSIVVPMICNRDHGIWTIDTEDEEGVARFNVRCPPNDPVKPVKLITCPKSF</sequence>
<reference evidence="2" key="1">
    <citation type="submission" date="2023-07" db="EMBL/GenBank/DDBJ databases">
        <authorList>
            <consortium name="CYATHOMIX"/>
        </authorList>
    </citation>
    <scope>NUCLEOTIDE SEQUENCE</scope>
    <source>
        <strain evidence="2">N/A</strain>
    </source>
</reference>
<organism evidence="2 3">
    <name type="scientific">Cylicocyclus nassatus</name>
    <name type="common">Nematode worm</name>
    <dbReference type="NCBI Taxonomy" id="53992"/>
    <lineage>
        <taxon>Eukaryota</taxon>
        <taxon>Metazoa</taxon>
        <taxon>Ecdysozoa</taxon>
        <taxon>Nematoda</taxon>
        <taxon>Chromadorea</taxon>
        <taxon>Rhabditida</taxon>
        <taxon>Rhabditina</taxon>
        <taxon>Rhabditomorpha</taxon>
        <taxon>Strongyloidea</taxon>
        <taxon>Strongylidae</taxon>
        <taxon>Cylicocyclus</taxon>
    </lineage>
</organism>
<feature type="chain" id="PRO_5041334804" evidence="1">
    <location>
        <begin position="18"/>
        <end position="111"/>
    </location>
</feature>
<keyword evidence="3" id="KW-1185">Reference proteome</keyword>
<gene>
    <name evidence="2" type="ORF">CYNAS_LOCUS18860</name>
</gene>
<dbReference type="AlphaFoldDB" id="A0AA36MEW2"/>
<name>A0AA36MEW2_CYLNA</name>
<proteinExistence type="predicted"/>
<feature type="signal peptide" evidence="1">
    <location>
        <begin position="1"/>
        <end position="17"/>
    </location>
</feature>
<accession>A0AA36MEW2</accession>
<evidence type="ECO:0000256" key="1">
    <source>
        <dbReference type="SAM" id="SignalP"/>
    </source>
</evidence>